<dbReference type="SUPFAM" id="SSF50486">
    <property type="entry name" value="FMT C-terminal domain-like"/>
    <property type="match status" value="1"/>
</dbReference>
<dbReference type="PANTHER" id="PTHR10429">
    <property type="entry name" value="DNA-3-METHYLADENINE GLYCOSYLASE"/>
    <property type="match status" value="1"/>
</dbReference>
<dbReference type="Pfam" id="PF02245">
    <property type="entry name" value="Pur_DNA_glyco"/>
    <property type="match status" value="1"/>
</dbReference>
<dbReference type="PANTHER" id="PTHR10429:SF0">
    <property type="entry name" value="DNA-3-METHYLADENINE GLYCOSYLASE"/>
    <property type="match status" value="1"/>
</dbReference>
<evidence type="ECO:0000256" key="4">
    <source>
        <dbReference type="ARBA" id="ARBA00023204"/>
    </source>
</evidence>
<evidence type="ECO:0000256" key="1">
    <source>
        <dbReference type="ARBA" id="ARBA00009232"/>
    </source>
</evidence>
<dbReference type="EMBL" id="PEZH01000050">
    <property type="protein sequence ID" value="PIS14966.1"/>
    <property type="molecule type" value="Genomic_DNA"/>
</dbReference>
<keyword evidence="2 5" id="KW-0227">DNA damage</keyword>
<proteinExistence type="inferred from homology"/>
<dbReference type="InterPro" id="IPR011034">
    <property type="entry name" value="Formyl_transferase-like_C_sf"/>
</dbReference>
<comment type="similarity">
    <text evidence="1 5">Belongs to the DNA glycosylase MPG family.</text>
</comment>
<keyword evidence="3 5" id="KW-0378">Hydrolase</keyword>
<protein>
    <recommendedName>
        <fullName evidence="5">Putative 3-methyladenine DNA glycosylase</fullName>
        <ecNumber evidence="5">3.2.2.-</ecNumber>
    </recommendedName>
</protein>
<evidence type="ECO:0000313" key="6">
    <source>
        <dbReference type="EMBL" id="PIS14966.1"/>
    </source>
</evidence>
<dbReference type="InterPro" id="IPR036995">
    <property type="entry name" value="MPG_sf"/>
</dbReference>
<reference evidence="7" key="1">
    <citation type="submission" date="2017-09" db="EMBL/GenBank/DDBJ databases">
        <title>Depth-based differentiation of microbial function through sediment-hosted aquifers and enrichment of novel symbionts in the deep terrestrial subsurface.</title>
        <authorList>
            <person name="Probst A.J."/>
            <person name="Ladd B."/>
            <person name="Jarett J.K."/>
            <person name="Geller-Mcgrath D.E."/>
            <person name="Sieber C.M.K."/>
            <person name="Emerson J.B."/>
            <person name="Anantharaman K."/>
            <person name="Thomas B.C."/>
            <person name="Malmstrom R."/>
            <person name="Stieglmeier M."/>
            <person name="Klingl A."/>
            <person name="Woyke T."/>
            <person name="Ryan C.M."/>
            <person name="Banfield J.F."/>
        </authorList>
    </citation>
    <scope>NUCLEOTIDE SEQUENCE [LARGE SCALE GENOMIC DNA]</scope>
</reference>
<dbReference type="InterPro" id="IPR003180">
    <property type="entry name" value="MPG"/>
</dbReference>
<dbReference type="Gene3D" id="3.10.300.10">
    <property type="entry name" value="Methylpurine-DNA glycosylase (MPG)"/>
    <property type="match status" value="1"/>
</dbReference>
<dbReference type="Proteomes" id="UP000231282">
    <property type="component" value="Unassembled WGS sequence"/>
</dbReference>
<name>A0A2H0WQP0_9BACT</name>
<accession>A0A2H0WQP0</accession>
<keyword evidence="4 5" id="KW-0234">DNA repair</keyword>
<evidence type="ECO:0000256" key="5">
    <source>
        <dbReference type="HAMAP-Rule" id="MF_00527"/>
    </source>
</evidence>
<evidence type="ECO:0000256" key="2">
    <source>
        <dbReference type="ARBA" id="ARBA00022763"/>
    </source>
</evidence>
<sequence length="281" mass="32331">MMVNKQNKFRSLNDILEGFNPLKDRYISREFQKYGYDLAQDLGDLRNRSLYIKLAKEEPREVLEKIKYDVLESKVGNKKKLFMWKVGQYRWQKKLGQRRLDSSFFEFSPDQVARRLLGKILVSVDKYDVLRAGEIAETEAYFGREDLASHARFGKKGRAKIMFEKAGVAYVYLVYGLHSMFNVVAHQKGQAGAVLIRSLRPLVGGKGKIACGPGKLADWLKIDRDFNGEDLVVSTRLGIVKGREIGNAKINSGPRVGVEYAENWVDKPFRFWIKYSRYGSR</sequence>
<dbReference type="AlphaFoldDB" id="A0A2H0WQP0"/>
<dbReference type="GO" id="GO:0003905">
    <property type="term" value="F:alkylbase DNA N-glycosylase activity"/>
    <property type="evidence" value="ECO:0007669"/>
    <property type="project" value="InterPro"/>
</dbReference>
<dbReference type="NCBIfam" id="TIGR00567">
    <property type="entry name" value="3mg"/>
    <property type="match status" value="1"/>
</dbReference>
<dbReference type="EC" id="3.2.2.-" evidence="5"/>
<dbReference type="CDD" id="cd00540">
    <property type="entry name" value="AAG"/>
    <property type="match status" value="1"/>
</dbReference>
<dbReference type="HAMAP" id="MF_00527">
    <property type="entry name" value="3MGH"/>
    <property type="match status" value="1"/>
</dbReference>
<dbReference type="GO" id="GO:0003677">
    <property type="term" value="F:DNA binding"/>
    <property type="evidence" value="ECO:0007669"/>
    <property type="project" value="InterPro"/>
</dbReference>
<evidence type="ECO:0000313" key="7">
    <source>
        <dbReference type="Proteomes" id="UP000231282"/>
    </source>
</evidence>
<organism evidence="6 7">
    <name type="scientific">Candidatus Shapirobacteria bacterium CG09_land_8_20_14_0_10_38_17</name>
    <dbReference type="NCBI Taxonomy" id="1974884"/>
    <lineage>
        <taxon>Bacteria</taxon>
        <taxon>Candidatus Shapironibacteriota</taxon>
    </lineage>
</organism>
<evidence type="ECO:0000256" key="3">
    <source>
        <dbReference type="ARBA" id="ARBA00022801"/>
    </source>
</evidence>
<gene>
    <name evidence="6" type="ORF">COT63_02530</name>
</gene>
<dbReference type="GO" id="GO:0006284">
    <property type="term" value="P:base-excision repair"/>
    <property type="evidence" value="ECO:0007669"/>
    <property type="project" value="InterPro"/>
</dbReference>
<comment type="caution">
    <text evidence="6">The sequence shown here is derived from an EMBL/GenBank/DDBJ whole genome shotgun (WGS) entry which is preliminary data.</text>
</comment>